<sequence>MSFRRHALAGLLLFLQLSSTATALPLPTSTLAIHAASTPSPLAGGYAPARAYPAAPALALPPTHVEGGVAPASAGRASNGRDSANRAFVEEMASEGAGGWWLGEPERHVAALRIVVAVLVLLCMVEVAGDVVDACRRARKWLAARFEAEKAARGSARWSTRGAIRLRGDELAWWQTEGGSPLESIPEEEEEDEKKTFVVISVTEVDADEDVDLESGTAAVLSEKSAASA</sequence>
<gene>
    <name evidence="2" type="ORF">K452DRAFT_355715</name>
</gene>
<feature type="signal peptide" evidence="1">
    <location>
        <begin position="1"/>
        <end position="23"/>
    </location>
</feature>
<dbReference type="AlphaFoldDB" id="A0A6A6BQL7"/>
<dbReference type="Proteomes" id="UP000799438">
    <property type="component" value="Unassembled WGS sequence"/>
</dbReference>
<name>A0A6A6BQL7_9PEZI</name>
<reference evidence="2" key="1">
    <citation type="journal article" date="2020" name="Stud. Mycol.">
        <title>101 Dothideomycetes genomes: a test case for predicting lifestyles and emergence of pathogens.</title>
        <authorList>
            <person name="Haridas S."/>
            <person name="Albert R."/>
            <person name="Binder M."/>
            <person name="Bloem J."/>
            <person name="Labutti K."/>
            <person name="Salamov A."/>
            <person name="Andreopoulos B."/>
            <person name="Baker S."/>
            <person name="Barry K."/>
            <person name="Bills G."/>
            <person name="Bluhm B."/>
            <person name="Cannon C."/>
            <person name="Castanera R."/>
            <person name="Culley D."/>
            <person name="Daum C."/>
            <person name="Ezra D."/>
            <person name="Gonzalez J."/>
            <person name="Henrissat B."/>
            <person name="Kuo A."/>
            <person name="Liang C."/>
            <person name="Lipzen A."/>
            <person name="Lutzoni F."/>
            <person name="Magnuson J."/>
            <person name="Mondo S."/>
            <person name="Nolan M."/>
            <person name="Ohm R."/>
            <person name="Pangilinan J."/>
            <person name="Park H.-J."/>
            <person name="Ramirez L."/>
            <person name="Alfaro M."/>
            <person name="Sun H."/>
            <person name="Tritt A."/>
            <person name="Yoshinaga Y."/>
            <person name="Zwiers L.-H."/>
            <person name="Turgeon B."/>
            <person name="Goodwin S."/>
            <person name="Spatafora J."/>
            <person name="Crous P."/>
            <person name="Grigoriev I."/>
        </authorList>
    </citation>
    <scope>NUCLEOTIDE SEQUENCE</scope>
    <source>
        <strain evidence="2">CBS 121167</strain>
    </source>
</reference>
<proteinExistence type="predicted"/>
<organism evidence="2 3">
    <name type="scientific">Aplosporella prunicola CBS 121167</name>
    <dbReference type="NCBI Taxonomy" id="1176127"/>
    <lineage>
        <taxon>Eukaryota</taxon>
        <taxon>Fungi</taxon>
        <taxon>Dikarya</taxon>
        <taxon>Ascomycota</taxon>
        <taxon>Pezizomycotina</taxon>
        <taxon>Dothideomycetes</taxon>
        <taxon>Dothideomycetes incertae sedis</taxon>
        <taxon>Botryosphaeriales</taxon>
        <taxon>Aplosporellaceae</taxon>
        <taxon>Aplosporella</taxon>
    </lineage>
</organism>
<dbReference type="GeneID" id="54303491"/>
<dbReference type="EMBL" id="ML995476">
    <property type="protein sequence ID" value="KAF2146300.1"/>
    <property type="molecule type" value="Genomic_DNA"/>
</dbReference>
<evidence type="ECO:0000256" key="1">
    <source>
        <dbReference type="SAM" id="SignalP"/>
    </source>
</evidence>
<evidence type="ECO:0000313" key="2">
    <source>
        <dbReference type="EMBL" id="KAF2146300.1"/>
    </source>
</evidence>
<dbReference type="RefSeq" id="XP_033402009.1">
    <property type="nucleotide sequence ID" value="XM_033545985.1"/>
</dbReference>
<evidence type="ECO:0000313" key="3">
    <source>
        <dbReference type="Proteomes" id="UP000799438"/>
    </source>
</evidence>
<keyword evidence="1" id="KW-0732">Signal</keyword>
<keyword evidence="3" id="KW-1185">Reference proteome</keyword>
<protein>
    <submittedName>
        <fullName evidence="2">Uncharacterized protein</fullName>
    </submittedName>
</protein>
<accession>A0A6A6BQL7</accession>
<feature type="chain" id="PRO_5025470786" evidence="1">
    <location>
        <begin position="24"/>
        <end position="229"/>
    </location>
</feature>